<dbReference type="PANTHER" id="PTHR23200:SF48">
    <property type="entry name" value="METALLO-BETA-LACTAMASE DOMAIN-CONTAINING PROTEIN 1"/>
    <property type="match status" value="1"/>
</dbReference>
<evidence type="ECO:0000313" key="8">
    <source>
        <dbReference type="EMBL" id="OAI19068.1"/>
    </source>
</evidence>
<comment type="subunit">
    <text evidence="2">Homodimer.</text>
</comment>
<evidence type="ECO:0000256" key="3">
    <source>
        <dbReference type="ARBA" id="ARBA00014856"/>
    </source>
</evidence>
<dbReference type="SUPFAM" id="SSF56281">
    <property type="entry name" value="Metallo-hydrolase/oxidoreductase"/>
    <property type="match status" value="1"/>
</dbReference>
<keyword evidence="9" id="KW-1185">Reference proteome</keyword>
<evidence type="ECO:0000256" key="5">
    <source>
        <dbReference type="ARBA" id="ARBA00044690"/>
    </source>
</evidence>
<dbReference type="InterPro" id="IPR036866">
    <property type="entry name" value="RibonucZ/Hydroxyglut_hydro"/>
</dbReference>
<dbReference type="STRING" id="702114.A1355_04995"/>
<name>A0A177NLW2_9GAMM</name>
<comment type="subcellular location">
    <subcellularLocation>
        <location evidence="1">Cytoplasm</location>
        <location evidence="1">Cytosol</location>
    </subcellularLocation>
</comment>
<sequence length="253" mass="28461">MCLSEESQVKLKHLRPVLLMAALLISACAETSRSVHTNLTSGKAKVTLLYKGHVQPIEGKTFLPWSTHDGVRSLSTSVFLIESGGKVLIGDPGEVRKGEWPKIMDKLADMGISPEDVDYVWIDHHHPDHTMHLGAFPNAPVVDFWSIYKDEIWSDHPDNFEIIPGVTVVRTPGHTEEDSSLLVDTDEGVMLITHMWWHNNLTPVVDPVGEDQASLDKYRKALLRKADLLFPTHGEIMKNPFKNKEWDGKPYTP</sequence>
<feature type="domain" description="Metallo-beta-lactamase" evidence="7">
    <location>
        <begin position="75"/>
        <end position="233"/>
    </location>
</feature>
<proteinExistence type="predicted"/>
<dbReference type="AlphaFoldDB" id="A0A177NLW2"/>
<dbReference type="PANTHER" id="PTHR23200">
    <property type="entry name" value="METALLO-BETA-LACTAMASE DOMAIN-CONTAINING PROTEIN 1"/>
    <property type="match status" value="1"/>
</dbReference>
<evidence type="ECO:0000256" key="1">
    <source>
        <dbReference type="ARBA" id="ARBA00004514"/>
    </source>
</evidence>
<dbReference type="InterPro" id="IPR039344">
    <property type="entry name" value="MBLAC1"/>
</dbReference>
<dbReference type="Gene3D" id="3.60.15.10">
    <property type="entry name" value="Ribonuclease Z/Hydroxyacylglutathione hydrolase-like"/>
    <property type="match status" value="1"/>
</dbReference>
<evidence type="ECO:0000256" key="2">
    <source>
        <dbReference type="ARBA" id="ARBA00011738"/>
    </source>
</evidence>
<gene>
    <name evidence="8" type="ORF">A1355_04995</name>
</gene>
<organism evidence="8 9">
    <name type="scientific">Methylomonas koyamae</name>
    <dbReference type="NCBI Taxonomy" id="702114"/>
    <lineage>
        <taxon>Bacteria</taxon>
        <taxon>Pseudomonadati</taxon>
        <taxon>Pseudomonadota</taxon>
        <taxon>Gammaproteobacteria</taxon>
        <taxon>Methylococcales</taxon>
        <taxon>Methylococcaceae</taxon>
        <taxon>Methylomonas</taxon>
    </lineage>
</organism>
<comment type="function">
    <text evidence="6">Endoribonuclease that catalyzes the hydrolysis of histone-coding pre-mRNA 3'-end. Involved in histone pre-mRNA processing during the S-phase of the cell cycle, which is required for entering/progressing through S-phase. Cleaves histone pre-mRNA at a major and a minor cleavage site after the 5'-ACCCA-3' and the 5'-ACCCACA-3' sequence, respectively, and located downstream of the stem-loop. May require the presence of the HDE element located at the histone pre-RNA 3'-end to avoid non-specific cleavage.</text>
</comment>
<evidence type="ECO:0000259" key="7">
    <source>
        <dbReference type="SMART" id="SM00849"/>
    </source>
</evidence>
<comment type="catalytic activity">
    <reaction evidence="5">
        <text>a ribonucleotidyl-ribonucleotide-RNA + H2O = a 3'-end ribonucleotide-RNA + a 5'-end 5'-phospho-ribonucleoside-RNA + H(+)</text>
        <dbReference type="Rhea" id="RHEA:68096"/>
        <dbReference type="Rhea" id="RHEA-COMP:15179"/>
        <dbReference type="Rhea" id="RHEA-COMP:17355"/>
        <dbReference type="Rhea" id="RHEA-COMP:17428"/>
        <dbReference type="ChEBI" id="CHEBI:15377"/>
        <dbReference type="ChEBI" id="CHEBI:15378"/>
        <dbReference type="ChEBI" id="CHEBI:74896"/>
        <dbReference type="ChEBI" id="CHEBI:138282"/>
        <dbReference type="ChEBI" id="CHEBI:173118"/>
    </reaction>
    <physiologicalReaction direction="left-to-right" evidence="5">
        <dbReference type="Rhea" id="RHEA:68097"/>
    </physiologicalReaction>
</comment>
<dbReference type="SMART" id="SM00849">
    <property type="entry name" value="Lactamase_B"/>
    <property type="match status" value="1"/>
</dbReference>
<dbReference type="Proteomes" id="UP000077628">
    <property type="component" value="Unassembled WGS sequence"/>
</dbReference>
<reference evidence="9" key="1">
    <citation type="submission" date="2016-03" db="EMBL/GenBank/DDBJ databases">
        <authorList>
            <person name="Heylen K."/>
            <person name="De Vos P."/>
            <person name="Vekeman B."/>
        </authorList>
    </citation>
    <scope>NUCLEOTIDE SEQUENCE [LARGE SCALE GENOMIC DNA]</scope>
    <source>
        <strain evidence="9">R-45383</strain>
    </source>
</reference>
<evidence type="ECO:0000256" key="4">
    <source>
        <dbReference type="ARBA" id="ARBA00032988"/>
    </source>
</evidence>
<comment type="caution">
    <text evidence="8">The sequence shown here is derived from an EMBL/GenBank/DDBJ whole genome shotgun (WGS) entry which is preliminary data.</text>
</comment>
<dbReference type="EMBL" id="LUUK01000162">
    <property type="protein sequence ID" value="OAI19068.1"/>
    <property type="molecule type" value="Genomic_DNA"/>
</dbReference>
<evidence type="ECO:0000313" key="9">
    <source>
        <dbReference type="Proteomes" id="UP000077628"/>
    </source>
</evidence>
<evidence type="ECO:0000256" key="6">
    <source>
        <dbReference type="ARBA" id="ARBA00045869"/>
    </source>
</evidence>
<dbReference type="Pfam" id="PF00753">
    <property type="entry name" value="Lactamase_B"/>
    <property type="match status" value="1"/>
</dbReference>
<dbReference type="OrthoDB" id="5443440at2"/>
<protein>
    <recommendedName>
        <fullName evidence="3">Metallo-beta-lactamase domain-containing protein 1</fullName>
    </recommendedName>
    <alternativeName>
        <fullName evidence="4">Endoribonuclease MBLAC1</fullName>
    </alternativeName>
</protein>
<dbReference type="GO" id="GO:0005829">
    <property type="term" value="C:cytosol"/>
    <property type="evidence" value="ECO:0007669"/>
    <property type="project" value="UniProtKB-SubCell"/>
</dbReference>
<dbReference type="InterPro" id="IPR001279">
    <property type="entry name" value="Metallo-B-lactamas"/>
</dbReference>
<accession>A0A177NLW2</accession>